<evidence type="ECO:0000256" key="1">
    <source>
        <dbReference type="PROSITE-ProRule" id="PRU00182"/>
    </source>
</evidence>
<dbReference type="Proteomes" id="UP000182347">
    <property type="component" value="Unassembled WGS sequence"/>
</dbReference>
<dbReference type="PANTHER" id="PTHR13633">
    <property type="entry name" value="MITOCHONDRIAL TRANSCRIPTION RESCUE FACTOR 1"/>
    <property type="match status" value="1"/>
</dbReference>
<feature type="domain" description="RNA-binding S4" evidence="2">
    <location>
        <begin position="181"/>
        <end position="250"/>
    </location>
</feature>
<sequence>MDIYQHFRKEEQPFIDQVLSWQEEVERSYQRKVTDFLDPREQKIFGSLIGGKEDFRWHLFGGKPSAERKRAILAPYYEEIARHNFELVLLEADYPVKFVSLAHRDVMGAFLSMGIKRKKLGDLIVKDGLIQIITAAEIAPYVKMNLTNIKNAGVRFEDVSFDRLMEKEEQWQEKNMTVASLRLDVLVKEIYQVSRQTAVQFIEKGLVKVNFRVVDTPAFMLEQGDLLSLRGKGRSHVKEIHGRSKKEKWKITAEILK</sequence>
<evidence type="ECO:0000259" key="2">
    <source>
        <dbReference type="SMART" id="SM00363"/>
    </source>
</evidence>
<dbReference type="Gene3D" id="3.30.1370.160">
    <property type="match status" value="1"/>
</dbReference>
<dbReference type="Gene3D" id="3.10.290.10">
    <property type="entry name" value="RNA-binding S4 domain"/>
    <property type="match status" value="1"/>
</dbReference>
<proteinExistence type="predicted"/>
<dbReference type="Pfam" id="PF17774">
    <property type="entry name" value="YlmH_RBD"/>
    <property type="match status" value="1"/>
</dbReference>
<organism evidence="3 4">
    <name type="scientific">Sediminibacillus halophilus</name>
    <dbReference type="NCBI Taxonomy" id="482461"/>
    <lineage>
        <taxon>Bacteria</taxon>
        <taxon>Bacillati</taxon>
        <taxon>Bacillota</taxon>
        <taxon>Bacilli</taxon>
        <taxon>Bacillales</taxon>
        <taxon>Bacillaceae</taxon>
        <taxon>Sediminibacillus</taxon>
    </lineage>
</organism>
<dbReference type="EMBL" id="FNHF01000001">
    <property type="protein sequence ID" value="SDL76301.1"/>
    <property type="molecule type" value="Genomic_DNA"/>
</dbReference>
<dbReference type="RefSeq" id="WP_074597441.1">
    <property type="nucleotide sequence ID" value="NZ_FNHF01000001.1"/>
</dbReference>
<dbReference type="InterPro" id="IPR036986">
    <property type="entry name" value="S4_RNA-bd_sf"/>
</dbReference>
<dbReference type="InterPro" id="IPR048443">
    <property type="entry name" value="RqcP2_N"/>
</dbReference>
<dbReference type="CDD" id="cd00165">
    <property type="entry name" value="S4"/>
    <property type="match status" value="1"/>
</dbReference>
<dbReference type="PANTHER" id="PTHR13633:SF3">
    <property type="entry name" value="MITOCHONDRIAL TRANSCRIPTION RESCUE FACTOR 1"/>
    <property type="match status" value="1"/>
</dbReference>
<keyword evidence="1" id="KW-0694">RNA-binding</keyword>
<name>A0A1G9MQK3_9BACI</name>
<gene>
    <name evidence="3" type="ORF">SAMN05216244_0682</name>
</gene>
<protein>
    <submittedName>
        <fullName evidence="3">RNA-binding protein YlmH, contains S4-like domain</fullName>
    </submittedName>
</protein>
<keyword evidence="4" id="KW-1185">Reference proteome</keyword>
<accession>A0A1G9MQK3</accession>
<dbReference type="AlphaFoldDB" id="A0A1G9MQK3"/>
<dbReference type="STRING" id="482461.SAMN05216244_0682"/>
<dbReference type="OrthoDB" id="9812787at2"/>
<dbReference type="Pfam" id="PF21278">
    <property type="entry name" value="YlmH_1st"/>
    <property type="match status" value="1"/>
</dbReference>
<dbReference type="SUPFAM" id="SSF55174">
    <property type="entry name" value="Alpha-L RNA-binding motif"/>
    <property type="match status" value="1"/>
</dbReference>
<dbReference type="InterPro" id="IPR002942">
    <property type="entry name" value="S4_RNA-bd"/>
</dbReference>
<dbReference type="GO" id="GO:0003723">
    <property type="term" value="F:RNA binding"/>
    <property type="evidence" value="ECO:0007669"/>
    <property type="project" value="UniProtKB-KW"/>
</dbReference>
<dbReference type="Gene3D" id="3.30.70.330">
    <property type="match status" value="1"/>
</dbReference>
<dbReference type="PROSITE" id="PS50889">
    <property type="entry name" value="S4"/>
    <property type="match status" value="1"/>
</dbReference>
<reference evidence="4" key="1">
    <citation type="submission" date="2016-10" db="EMBL/GenBank/DDBJ databases">
        <authorList>
            <person name="Varghese N."/>
            <person name="Submissions S."/>
        </authorList>
    </citation>
    <scope>NUCLEOTIDE SEQUENCE [LARGE SCALE GENOMIC DNA]</scope>
    <source>
        <strain evidence="4">CGMCC 1.6199</strain>
    </source>
</reference>
<evidence type="ECO:0000313" key="4">
    <source>
        <dbReference type="Proteomes" id="UP000182347"/>
    </source>
</evidence>
<evidence type="ECO:0000313" key="3">
    <source>
        <dbReference type="EMBL" id="SDL76301.1"/>
    </source>
</evidence>
<dbReference type="InterPro" id="IPR012677">
    <property type="entry name" value="Nucleotide-bd_a/b_plait_sf"/>
</dbReference>
<dbReference type="SMART" id="SM00363">
    <property type="entry name" value="S4"/>
    <property type="match status" value="1"/>
</dbReference>
<dbReference type="Pfam" id="PF01479">
    <property type="entry name" value="S4"/>
    <property type="match status" value="1"/>
</dbReference>
<dbReference type="InterPro" id="IPR040591">
    <property type="entry name" value="RqcP2_RBD"/>
</dbReference>